<dbReference type="AlphaFoldDB" id="A0A5B0R3I0"/>
<name>A0A5B0R3I0_PUCGR</name>
<gene>
    <name evidence="1" type="ORF">PGT21_037149</name>
</gene>
<organism evidence="1 2">
    <name type="scientific">Puccinia graminis f. sp. tritici</name>
    <dbReference type="NCBI Taxonomy" id="56615"/>
    <lineage>
        <taxon>Eukaryota</taxon>
        <taxon>Fungi</taxon>
        <taxon>Dikarya</taxon>
        <taxon>Basidiomycota</taxon>
        <taxon>Pucciniomycotina</taxon>
        <taxon>Pucciniomycetes</taxon>
        <taxon>Pucciniales</taxon>
        <taxon>Pucciniaceae</taxon>
        <taxon>Puccinia</taxon>
    </lineage>
</organism>
<accession>A0A5B0R3I0</accession>
<keyword evidence="2" id="KW-1185">Reference proteome</keyword>
<dbReference type="EMBL" id="VSWC01000001">
    <property type="protein sequence ID" value="KAA1120096.1"/>
    <property type="molecule type" value="Genomic_DNA"/>
</dbReference>
<dbReference type="Proteomes" id="UP000324748">
    <property type="component" value="Unassembled WGS sequence"/>
</dbReference>
<evidence type="ECO:0000313" key="1">
    <source>
        <dbReference type="EMBL" id="KAA1120096.1"/>
    </source>
</evidence>
<sequence>MSEFSSETSQTCSEAGRDINEFDSKPVLASHWSRFGPAIGGNSHDMVRPDYSKSEEEEKVLKVIATIRELRAKKSGLVIDEFRYPASVKGSQTLIGALLKGLKSIRENSPPFQKAFMETDHPKKEFLENLEKVDQLILIHGGSEFLAPTEGKELNLAHCKDTKSWKDMTKISSQGFLKERYQHMDECQCEMRKATTELMKQMSLLSDKLYRGLIEDPEFNLKFKTVLFQAMGLMYKHELITVQDLQDFFDRQKLRFAALHMNEQNLWSLTRGYQDLTEFWYPTLKKGVHDCWYYSYLKDIFQGKILEYKQKKTLSRHLLAMKASHYLNKVN</sequence>
<protein>
    <submittedName>
        <fullName evidence="1">Uncharacterized protein</fullName>
    </submittedName>
</protein>
<proteinExistence type="predicted"/>
<reference evidence="1 2" key="1">
    <citation type="submission" date="2019-05" db="EMBL/GenBank/DDBJ databases">
        <title>Emergence of the Ug99 lineage of the wheat stem rust pathogen through somatic hybridization.</title>
        <authorList>
            <person name="Li F."/>
            <person name="Upadhyaya N.M."/>
            <person name="Sperschneider J."/>
            <person name="Matny O."/>
            <person name="Nguyen-Phuc H."/>
            <person name="Mago R."/>
            <person name="Raley C."/>
            <person name="Miller M.E."/>
            <person name="Silverstein K.A.T."/>
            <person name="Henningsen E."/>
            <person name="Hirsch C.D."/>
            <person name="Visser B."/>
            <person name="Pretorius Z.A."/>
            <person name="Steffenson B.J."/>
            <person name="Schwessinger B."/>
            <person name="Dodds P.N."/>
            <person name="Figueroa M."/>
        </authorList>
    </citation>
    <scope>NUCLEOTIDE SEQUENCE [LARGE SCALE GENOMIC DNA]</scope>
    <source>
        <strain evidence="1">21-0</strain>
    </source>
</reference>
<dbReference type="OrthoDB" id="10627252at2759"/>
<evidence type="ECO:0000313" key="2">
    <source>
        <dbReference type="Proteomes" id="UP000324748"/>
    </source>
</evidence>
<comment type="caution">
    <text evidence="1">The sequence shown here is derived from an EMBL/GenBank/DDBJ whole genome shotgun (WGS) entry which is preliminary data.</text>
</comment>